<evidence type="ECO:0000313" key="2">
    <source>
        <dbReference type="Proteomes" id="UP000664417"/>
    </source>
</evidence>
<protein>
    <submittedName>
        <fullName evidence="1">Uncharacterized protein</fullName>
    </submittedName>
</protein>
<dbReference type="EMBL" id="JAFREP010000016">
    <property type="protein sequence ID" value="MBO1320340.1"/>
    <property type="molecule type" value="Genomic_DNA"/>
</dbReference>
<proteinExistence type="predicted"/>
<dbReference type="RefSeq" id="WP_207860294.1">
    <property type="nucleotide sequence ID" value="NZ_JAFREP010000016.1"/>
</dbReference>
<dbReference type="Proteomes" id="UP000664417">
    <property type="component" value="Unassembled WGS sequence"/>
</dbReference>
<reference evidence="1" key="1">
    <citation type="submission" date="2021-03" db="EMBL/GenBank/DDBJ databases">
        <authorList>
            <person name="Wang G."/>
        </authorList>
    </citation>
    <scope>NUCLEOTIDE SEQUENCE</scope>
    <source>
        <strain evidence="1">KCTC 12899</strain>
    </source>
</reference>
<sequence>MNFEYLKQTRALPTADLDAVLTVPHPDETETLVLRARVWHATATVMVSDLGLGDPSSFPWRQGPLSLTQTVAQAFLLKDRNWTWLTHRYPEPVYSGQGDGDEQFRRVSFDETEQPFVLLSDVSSFLPAQPAITETHIPDGRWAWIGYEGLGLSRQRLHWVPPAYGVLFFDGNQGHLVHYVRQEPDAVEPSPPEVAGAREALAARYDNLLQRDHLDGILLEPTRAGWVNRSRANLTAPDQIVRPGDLVPMAMFAHWDPPLSTKPLERWTAFFQGDS</sequence>
<evidence type="ECO:0000313" key="1">
    <source>
        <dbReference type="EMBL" id="MBO1320340.1"/>
    </source>
</evidence>
<keyword evidence="2" id="KW-1185">Reference proteome</keyword>
<dbReference type="AlphaFoldDB" id="A0A8J7Q9F4"/>
<accession>A0A8J7Q9F4</accession>
<name>A0A8J7Q9F4_9BACT</name>
<gene>
    <name evidence="1" type="ORF">J3U88_17830</name>
</gene>
<comment type="caution">
    <text evidence="1">The sequence shown here is derived from an EMBL/GenBank/DDBJ whole genome shotgun (WGS) entry which is preliminary data.</text>
</comment>
<organism evidence="1 2">
    <name type="scientific">Acanthopleuribacter pedis</name>
    <dbReference type="NCBI Taxonomy" id="442870"/>
    <lineage>
        <taxon>Bacteria</taxon>
        <taxon>Pseudomonadati</taxon>
        <taxon>Acidobacteriota</taxon>
        <taxon>Holophagae</taxon>
        <taxon>Acanthopleuribacterales</taxon>
        <taxon>Acanthopleuribacteraceae</taxon>
        <taxon>Acanthopleuribacter</taxon>
    </lineage>
</organism>